<name>A0AA40LM69_CNENI</name>
<evidence type="ECO:0000256" key="8">
    <source>
        <dbReference type="ARBA" id="ARBA00064185"/>
    </source>
</evidence>
<dbReference type="Pfam" id="PF09814">
    <property type="entry name" value="HECT_2"/>
    <property type="match status" value="1"/>
</dbReference>
<dbReference type="EC" id="2.3.2.26" evidence="2"/>
<comment type="catalytic activity">
    <reaction evidence="1">
        <text>S-ubiquitinyl-[E2 ubiquitin-conjugating enzyme]-L-cysteine + [acceptor protein]-L-lysine = [E2 ubiquitin-conjugating enzyme]-L-cysteine + N(6)-ubiquitinyl-[acceptor protein]-L-lysine.</text>
        <dbReference type="EC" id="2.3.2.26"/>
    </reaction>
</comment>
<accession>A0AA40LM69</accession>
<dbReference type="AlphaFoldDB" id="A0AA40LM69"/>
<dbReference type="PANTHER" id="PTHR31531:SF2">
    <property type="entry name" value="E3 UBIQUITIN-PROTEIN LIGASE E3D"/>
    <property type="match status" value="1"/>
</dbReference>
<dbReference type="GO" id="GO:0000209">
    <property type="term" value="P:protein polyubiquitination"/>
    <property type="evidence" value="ECO:0007669"/>
    <property type="project" value="TreeGrafter"/>
</dbReference>
<gene>
    <name evidence="9" type="ORF">QTO34_001334</name>
</gene>
<dbReference type="Proteomes" id="UP001177744">
    <property type="component" value="Unassembled WGS sequence"/>
</dbReference>
<evidence type="ECO:0000256" key="5">
    <source>
        <dbReference type="ARBA" id="ARBA00032234"/>
    </source>
</evidence>
<dbReference type="PANTHER" id="PTHR31531">
    <property type="entry name" value="E3 UBIQUITIN-PROTEIN LIGASE E3D FAMILY MEMBER"/>
    <property type="match status" value="1"/>
</dbReference>
<organism evidence="9 10">
    <name type="scientific">Cnephaeus nilssonii</name>
    <name type="common">Northern bat</name>
    <name type="synonym">Eptesicus nilssonii</name>
    <dbReference type="NCBI Taxonomy" id="3371016"/>
    <lineage>
        <taxon>Eukaryota</taxon>
        <taxon>Metazoa</taxon>
        <taxon>Chordata</taxon>
        <taxon>Craniata</taxon>
        <taxon>Vertebrata</taxon>
        <taxon>Euteleostomi</taxon>
        <taxon>Mammalia</taxon>
        <taxon>Eutheria</taxon>
        <taxon>Laurasiatheria</taxon>
        <taxon>Chiroptera</taxon>
        <taxon>Yangochiroptera</taxon>
        <taxon>Vespertilionidae</taxon>
        <taxon>Cnephaeus</taxon>
    </lineage>
</organism>
<sequence>MAGNWRSFGSCDNQRLTNWKSVLAPPPSKRLVSSWESDISVHSLTLPSATCLELLLILSRNNATLPPSLRCMNSFQHKIGNFMTKRPHVWNGKSTSWYEHNELKQENMAKGHNEPPVLEIRYRASLSASEIPLVFVEREFLLTLVESIQVDNINDDGGIKLFEARLKWGDHVWRMSLFKHCRRQVTDCQLADVKLITLDNMDLQSHVQPQHS</sequence>
<evidence type="ECO:0000256" key="4">
    <source>
        <dbReference type="ARBA" id="ARBA00029737"/>
    </source>
</evidence>
<evidence type="ECO:0000256" key="7">
    <source>
        <dbReference type="ARBA" id="ARBA00053831"/>
    </source>
</evidence>
<dbReference type="InterPro" id="IPR019193">
    <property type="entry name" value="UBQ-conj_enz_E2-bd_prot"/>
</dbReference>
<evidence type="ECO:0000256" key="6">
    <source>
        <dbReference type="ARBA" id="ARBA00032298"/>
    </source>
</evidence>
<dbReference type="GO" id="GO:0031624">
    <property type="term" value="F:ubiquitin conjugating enzyme binding"/>
    <property type="evidence" value="ECO:0007669"/>
    <property type="project" value="TreeGrafter"/>
</dbReference>
<dbReference type="GO" id="GO:0000151">
    <property type="term" value="C:ubiquitin ligase complex"/>
    <property type="evidence" value="ECO:0007669"/>
    <property type="project" value="TreeGrafter"/>
</dbReference>
<evidence type="ECO:0000256" key="2">
    <source>
        <dbReference type="ARBA" id="ARBA00012485"/>
    </source>
</evidence>
<comment type="function">
    <text evidence="7">E3 ubiquitin-protein ligase which accepts ubiquitin from specific E2 ubiquitin-conjugating enzymes, and transfers it to substrates, generally promoting their degradation by the proteasome. Independently of its E3 ubiquitin-protein ligase activity, acts as an inhibitor of CPSF3 endonuclease activity by blocking CPSF3 active site.</text>
</comment>
<evidence type="ECO:0000313" key="9">
    <source>
        <dbReference type="EMBL" id="KAK1338220.1"/>
    </source>
</evidence>
<comment type="subunit">
    <text evidence="8">Interacts with UBE2C/UbcH10 (E2 ubiquitin-conjugating enzyme). In vitro, interacts with cyclin-B.</text>
</comment>
<evidence type="ECO:0000256" key="3">
    <source>
        <dbReference type="ARBA" id="ARBA00013646"/>
    </source>
</evidence>
<dbReference type="GO" id="GO:0005829">
    <property type="term" value="C:cytosol"/>
    <property type="evidence" value="ECO:0007669"/>
    <property type="project" value="TreeGrafter"/>
</dbReference>
<evidence type="ECO:0000313" key="10">
    <source>
        <dbReference type="Proteomes" id="UP001177744"/>
    </source>
</evidence>
<dbReference type="GO" id="GO:0005634">
    <property type="term" value="C:nucleus"/>
    <property type="evidence" value="ECO:0007669"/>
    <property type="project" value="TreeGrafter"/>
</dbReference>
<dbReference type="GO" id="GO:0061630">
    <property type="term" value="F:ubiquitin protein ligase activity"/>
    <property type="evidence" value="ECO:0007669"/>
    <property type="project" value="UniProtKB-EC"/>
</dbReference>
<dbReference type="GO" id="GO:0006513">
    <property type="term" value="P:protein monoubiquitination"/>
    <property type="evidence" value="ECO:0007669"/>
    <property type="project" value="TreeGrafter"/>
</dbReference>
<dbReference type="GO" id="GO:0051865">
    <property type="term" value="P:protein autoubiquitination"/>
    <property type="evidence" value="ECO:0007669"/>
    <property type="project" value="TreeGrafter"/>
</dbReference>
<dbReference type="EMBL" id="JAULJE010000010">
    <property type="protein sequence ID" value="KAK1338220.1"/>
    <property type="molecule type" value="Genomic_DNA"/>
</dbReference>
<evidence type="ECO:0000256" key="1">
    <source>
        <dbReference type="ARBA" id="ARBA00000885"/>
    </source>
</evidence>
<comment type="caution">
    <text evidence="9">The sequence shown here is derived from an EMBL/GenBank/DDBJ whole genome shotgun (WGS) entry which is preliminary data.</text>
</comment>
<proteinExistence type="predicted"/>
<keyword evidence="10" id="KW-1185">Reference proteome</keyword>
<reference evidence="9" key="1">
    <citation type="submission" date="2023-06" db="EMBL/GenBank/DDBJ databases">
        <title>Reference genome for the Northern bat (Eptesicus nilssonii), a most northern bat species.</title>
        <authorList>
            <person name="Laine V.N."/>
            <person name="Pulliainen A.T."/>
            <person name="Lilley T.M."/>
        </authorList>
    </citation>
    <scope>NUCLEOTIDE SEQUENCE</scope>
    <source>
        <strain evidence="9">BLF_Eptnil</strain>
        <tissue evidence="9">Kidney</tissue>
    </source>
</reference>
<dbReference type="GO" id="GO:0043161">
    <property type="term" value="P:proteasome-mediated ubiquitin-dependent protein catabolic process"/>
    <property type="evidence" value="ECO:0007669"/>
    <property type="project" value="TreeGrafter"/>
</dbReference>
<dbReference type="GO" id="GO:0030332">
    <property type="term" value="F:cyclin binding"/>
    <property type="evidence" value="ECO:0007669"/>
    <property type="project" value="TreeGrafter"/>
</dbReference>
<protein>
    <recommendedName>
        <fullName evidence="3">E3 ubiquitin-protein ligase E3D</fullName>
        <ecNumber evidence="2">2.3.2.26</ecNumber>
    </recommendedName>
    <alternativeName>
        <fullName evidence="6">HECT-type E3 ubiquitin transferase E3D</fullName>
    </alternativeName>
    <alternativeName>
        <fullName evidence="5">UbcH10-binding protein with a HECT-like domain</fullName>
    </alternativeName>
    <alternativeName>
        <fullName evidence="4">Ubiquitin-conjugating enzyme E2C-binding protein</fullName>
    </alternativeName>
</protein>